<organism evidence="2 3">
    <name type="scientific">Candolleomyces eurysporus</name>
    <dbReference type="NCBI Taxonomy" id="2828524"/>
    <lineage>
        <taxon>Eukaryota</taxon>
        <taxon>Fungi</taxon>
        <taxon>Dikarya</taxon>
        <taxon>Basidiomycota</taxon>
        <taxon>Agaricomycotina</taxon>
        <taxon>Agaricomycetes</taxon>
        <taxon>Agaricomycetidae</taxon>
        <taxon>Agaricales</taxon>
        <taxon>Agaricineae</taxon>
        <taxon>Psathyrellaceae</taxon>
        <taxon>Candolleomyces</taxon>
    </lineage>
</organism>
<dbReference type="AlphaFoldDB" id="A0A9W8JD86"/>
<keyword evidence="3" id="KW-1185">Reference proteome</keyword>
<reference evidence="2" key="1">
    <citation type="submission" date="2022-06" db="EMBL/GenBank/DDBJ databases">
        <title>Genome Sequence of Candolleomyces eurysporus.</title>
        <authorList>
            <person name="Buettner E."/>
        </authorList>
    </citation>
    <scope>NUCLEOTIDE SEQUENCE</scope>
    <source>
        <strain evidence="2">VTCC 930004</strain>
    </source>
</reference>
<evidence type="ECO:0000256" key="1">
    <source>
        <dbReference type="SAM" id="MobiDB-lite"/>
    </source>
</evidence>
<gene>
    <name evidence="2" type="ORF">H1R20_g6057</name>
</gene>
<evidence type="ECO:0000313" key="2">
    <source>
        <dbReference type="EMBL" id="KAJ2931063.1"/>
    </source>
</evidence>
<feature type="region of interest" description="Disordered" evidence="1">
    <location>
        <begin position="159"/>
        <end position="191"/>
    </location>
</feature>
<dbReference type="EMBL" id="JANBPK010000812">
    <property type="protein sequence ID" value="KAJ2931063.1"/>
    <property type="molecule type" value="Genomic_DNA"/>
</dbReference>
<accession>A0A9W8JD86</accession>
<dbReference type="OrthoDB" id="16851at2759"/>
<proteinExistence type="predicted"/>
<sequence>MQERFDAVAKALLCDYYLVVEPDKDAKSTKLEIMELEFYVQKEGFHEDPFTHGSEEQKVAGRWYFHRAPRFSADSNRSSTGTSWRSGSRKGLDLTIGRFPPQGTEQAQSSSLLQGGILLRSIRVLGREPKVVSGPSLLVDQILSSSGVKEIGDLVNGKWGGDTSAFPPSSNPTTPGPAGSPTPPSPPAPTCTLRVIPKSQFGSSSSSSKPTGSWGFLGSKKQTVIYSSPRIGLELSHPGTTGPSVRPLHSRIRFLPRAYRYFREPELLVANGRPQTFVGALLHSAKIIGLSDLGAKALKNPRLIKDVCKIANFKEPLAQKYLNDFVDGGKGGEKLLEREFVGAKGKGAAGSPSSYLRMMGAVMAVVSHHQMELVEAEIEG</sequence>
<feature type="compositionally biased region" description="Pro residues" evidence="1">
    <location>
        <begin position="174"/>
        <end position="189"/>
    </location>
</feature>
<protein>
    <submittedName>
        <fullName evidence="2">Uncharacterized protein</fullName>
    </submittedName>
</protein>
<name>A0A9W8JD86_9AGAR</name>
<dbReference type="Proteomes" id="UP001140091">
    <property type="component" value="Unassembled WGS sequence"/>
</dbReference>
<comment type="caution">
    <text evidence="2">The sequence shown here is derived from an EMBL/GenBank/DDBJ whole genome shotgun (WGS) entry which is preliminary data.</text>
</comment>
<feature type="non-terminal residue" evidence="2">
    <location>
        <position position="380"/>
    </location>
</feature>
<evidence type="ECO:0000313" key="3">
    <source>
        <dbReference type="Proteomes" id="UP001140091"/>
    </source>
</evidence>